<dbReference type="InterPro" id="IPR038242">
    <property type="entry name" value="Cmr2_N"/>
</dbReference>
<evidence type="ECO:0000256" key="2">
    <source>
        <dbReference type="ARBA" id="ARBA00023118"/>
    </source>
</evidence>
<dbReference type="Pfam" id="PF22335">
    <property type="entry name" value="Cas10-Cmr2_palm2"/>
    <property type="match status" value="1"/>
</dbReference>
<dbReference type="EMBL" id="LR778114">
    <property type="protein sequence ID" value="CAB1127866.1"/>
    <property type="molecule type" value="Genomic_DNA"/>
</dbReference>
<dbReference type="InterPro" id="IPR054767">
    <property type="entry name" value="Cas10-Cmr2_palm2"/>
</dbReference>
<dbReference type="InterPro" id="IPR000160">
    <property type="entry name" value="GGDEF_dom"/>
</dbReference>
<name>A0A6F8ZCW4_9FIRM</name>
<dbReference type="Gene3D" id="3.30.70.270">
    <property type="match status" value="1"/>
</dbReference>
<proteinExistence type="predicted"/>
<evidence type="ECO:0000259" key="3">
    <source>
        <dbReference type="PROSITE" id="PS50887"/>
    </source>
</evidence>
<gene>
    <name evidence="4" type="ORF">R50_0360</name>
</gene>
<keyword evidence="1" id="KW-0547">Nucleotide-binding</keyword>
<dbReference type="GO" id="GO:0051607">
    <property type="term" value="P:defense response to virus"/>
    <property type="evidence" value="ECO:0007669"/>
    <property type="project" value="UniProtKB-KW"/>
</dbReference>
<dbReference type="Gene3D" id="3.30.70.2220">
    <property type="entry name" value="CRISPR-Cas system, Cmr2 subunit, D1 domain, cysteine cluster"/>
    <property type="match status" value="1"/>
</dbReference>
<dbReference type="InterPro" id="IPR043128">
    <property type="entry name" value="Rev_trsase/Diguanyl_cyclase"/>
</dbReference>
<dbReference type="KEGG" id="hfv:R50_0360"/>
<sequence>MQLFQFALGPVQSFVAQARRTRDFWAGSFLLSWLAGVAILATRRQDGRLRFPVVPESVLECLEGRGGDCPGYGGIPNRFEALVPDGFDPERVVQVIRQAWAGLGEEVWQADLAPLRELSGGDTRVIWERQMGAFWDVQWVLTPDLDDHAALDRRKNWRGRPLLPEGGVSCHLMEGWQELSGATGPRDPRLPAFWAAVRKRVGPAIREGEYLSAPALVKRRFAGVFPRFRLPVDDGWILRGWEVGQHGPSVDLVAAYPWLQQLFTLAQADRAVARAVDRLVQAGRALTGGHGEEDWPGELRGSVEEPVRRWRAAPASVWFPTQLANPRVWDEPDPERLEEAQQALQQVGRLVADRLPRAPAPFYAVLVMDGDEMGALLRQEKPEEVSAALAAFTGAVPGLVEEAGGWTVYAGGDDVVAFLPLPSALDAAARLREQYRAAFRERGMTATISAAVVYPHITLPLMTVLAAGHSLLDTVAKADRGRDAVACEVLLPGGAGPRWAMPWERALRAGRVLLAELADAFAGGDAVMAGMTSRFFYRLRERWQELVREPRPAMAGAGPDPGSGEPVLDPEVFGEVLAMEYLQAGENRSGLSREEARQRVGWLLDQCRVVRRRRGPAGVQWQEERRWELDGALLLRFLALRGREGV</sequence>
<evidence type="ECO:0000256" key="1">
    <source>
        <dbReference type="ARBA" id="ARBA00022741"/>
    </source>
</evidence>
<dbReference type="InterPro" id="IPR024615">
    <property type="entry name" value="CRISPR-assoc_Cmr2_N"/>
</dbReference>
<protein>
    <submittedName>
        <fullName evidence="4">CRISPR-associated protein, Crm2 family</fullName>
    </submittedName>
</protein>
<dbReference type="Proteomes" id="UP000503399">
    <property type="component" value="Chromosome"/>
</dbReference>
<dbReference type="GO" id="GO:0000166">
    <property type="term" value="F:nucleotide binding"/>
    <property type="evidence" value="ECO:0007669"/>
    <property type="project" value="UniProtKB-KW"/>
</dbReference>
<evidence type="ECO:0000313" key="5">
    <source>
        <dbReference type="Proteomes" id="UP000503399"/>
    </source>
</evidence>
<dbReference type="AlphaFoldDB" id="A0A6F8ZCW4"/>
<dbReference type="Pfam" id="PF12469">
    <property type="entry name" value="Cmr2_N"/>
    <property type="match status" value="1"/>
</dbReference>
<dbReference type="PROSITE" id="PS50887">
    <property type="entry name" value="GGDEF"/>
    <property type="match status" value="1"/>
</dbReference>
<organism evidence="4 5">
    <name type="scientific">Candidatus Hydrogenisulfobacillus filiaventi</name>
    <dbReference type="NCBI Taxonomy" id="2707344"/>
    <lineage>
        <taxon>Bacteria</taxon>
        <taxon>Bacillati</taxon>
        <taxon>Bacillota</taxon>
        <taxon>Clostridia</taxon>
        <taxon>Eubacteriales</taxon>
        <taxon>Clostridiales Family XVII. Incertae Sedis</taxon>
        <taxon>Candidatus Hydrogenisulfobacillus</taxon>
    </lineage>
</organism>
<feature type="domain" description="GGDEF" evidence="3">
    <location>
        <begin position="361"/>
        <end position="490"/>
    </location>
</feature>
<keyword evidence="5" id="KW-1185">Reference proteome</keyword>
<evidence type="ECO:0000313" key="4">
    <source>
        <dbReference type="EMBL" id="CAB1127866.1"/>
    </source>
</evidence>
<reference evidence="4 5" key="1">
    <citation type="submission" date="2020-02" db="EMBL/GenBank/DDBJ databases">
        <authorList>
            <person name="Hogendoorn C."/>
        </authorList>
    </citation>
    <scope>NUCLEOTIDE SEQUENCE [LARGE SCALE GENOMIC DNA]</scope>
    <source>
        <strain evidence="4">R501</strain>
    </source>
</reference>
<accession>A0A6F8ZCW4</accession>
<keyword evidence="2" id="KW-0051">Antiviral defense</keyword>